<evidence type="ECO:0000313" key="2">
    <source>
        <dbReference type="EMBL" id="GGI57400.1"/>
    </source>
</evidence>
<accession>A0ABQ2BY42</accession>
<dbReference type="RefSeq" id="WP_188374314.1">
    <property type="nucleotide sequence ID" value="NZ_BMDQ01000002.1"/>
</dbReference>
<dbReference type="InterPro" id="IPR000834">
    <property type="entry name" value="Peptidase_M14"/>
</dbReference>
<dbReference type="SUPFAM" id="SSF53187">
    <property type="entry name" value="Zn-dependent exopeptidases"/>
    <property type="match status" value="1"/>
</dbReference>
<dbReference type="Pfam" id="PF00246">
    <property type="entry name" value="Peptidase_M14"/>
    <property type="match status" value="1"/>
</dbReference>
<reference evidence="3" key="1">
    <citation type="journal article" date="2019" name="Int. J. Syst. Evol. Microbiol.">
        <title>The Global Catalogue of Microorganisms (GCM) 10K type strain sequencing project: providing services to taxonomists for standard genome sequencing and annotation.</title>
        <authorList>
            <consortium name="The Broad Institute Genomics Platform"/>
            <consortium name="The Broad Institute Genome Sequencing Center for Infectious Disease"/>
            <person name="Wu L."/>
            <person name="Ma J."/>
        </authorList>
    </citation>
    <scope>NUCLEOTIDE SEQUENCE [LARGE SCALE GENOMIC DNA]</scope>
    <source>
        <strain evidence="3">CCM 8681</strain>
    </source>
</reference>
<comment type="caution">
    <text evidence="2">The sequence shown here is derived from an EMBL/GenBank/DDBJ whole genome shotgun (WGS) entry which is preliminary data.</text>
</comment>
<gene>
    <name evidence="2" type="ORF">GCM10011444_17090</name>
</gene>
<evidence type="ECO:0000259" key="1">
    <source>
        <dbReference type="Pfam" id="PF00246"/>
    </source>
</evidence>
<dbReference type="CDD" id="cd06239">
    <property type="entry name" value="M14-like"/>
    <property type="match status" value="1"/>
</dbReference>
<keyword evidence="3" id="KW-1185">Reference proteome</keyword>
<protein>
    <submittedName>
        <fullName evidence="2">Peptidase M14</fullName>
    </submittedName>
</protein>
<name>A0ABQ2BY42_9FLAO</name>
<proteinExistence type="predicted"/>
<sequence>MTSNRLSELHNSFKEKTLFGRYINSEKIEPILKRIEQCFDVSTVGFSVENRPVYSVSAGNGPIKVLLWSQMHGNESTTTKAIFDLINVFSEGEFSNICKSCTLLFIPILNPDGAEKYTRVNANGIDLNRDAQNLSQPESRVLRQCFNDFLPHYCFNLHGQRTIFGVGNSGNSATLSFLSPSEDNERSVTETRTRAMSIIASVVSGLQVDLPNAIGRYDDDFNINCVGDTFQSLGVPTILYEAGHYNNDYMREVTRLYIFKALFYGLNAISTKQEYSNHGLYFKVPENEKNFFDVIVRNALLNQGDDKTIDVAIQFKETLINNVIAFIPCVEKIEKLDNYFAHDEIDAKGAVILDHNNNRLKVTNEIDFVMLNNRKILIKS</sequence>
<dbReference type="EMBL" id="BMDQ01000002">
    <property type="protein sequence ID" value="GGI57400.1"/>
    <property type="molecule type" value="Genomic_DNA"/>
</dbReference>
<evidence type="ECO:0000313" key="3">
    <source>
        <dbReference type="Proteomes" id="UP000624701"/>
    </source>
</evidence>
<dbReference type="Proteomes" id="UP000624701">
    <property type="component" value="Unassembled WGS sequence"/>
</dbReference>
<feature type="domain" description="Peptidase M14" evidence="1">
    <location>
        <begin position="34"/>
        <end position="130"/>
    </location>
</feature>
<organism evidence="2 3">
    <name type="scientific">Winogradskyella haliclonae</name>
    <dbReference type="NCBI Taxonomy" id="2048558"/>
    <lineage>
        <taxon>Bacteria</taxon>
        <taxon>Pseudomonadati</taxon>
        <taxon>Bacteroidota</taxon>
        <taxon>Flavobacteriia</taxon>
        <taxon>Flavobacteriales</taxon>
        <taxon>Flavobacteriaceae</taxon>
        <taxon>Winogradskyella</taxon>
    </lineage>
</organism>
<dbReference type="Gene3D" id="3.40.630.10">
    <property type="entry name" value="Zn peptidases"/>
    <property type="match status" value="1"/>
</dbReference>